<dbReference type="OrthoDB" id="8890589at2759"/>
<reference evidence="2" key="1">
    <citation type="submission" date="2025-08" db="UniProtKB">
        <authorList>
            <consortium name="RefSeq"/>
        </authorList>
    </citation>
    <scope>IDENTIFICATION</scope>
    <source>
        <tissue evidence="2">Gonad</tissue>
    </source>
</reference>
<proteinExistence type="predicted"/>
<evidence type="ECO:0000313" key="1">
    <source>
        <dbReference type="Proteomes" id="UP000515135"/>
    </source>
</evidence>
<dbReference type="GeneID" id="109481670"/>
<gene>
    <name evidence="2" type="primary">LOC109481670</name>
</gene>
<protein>
    <submittedName>
        <fullName evidence="2">Uncharacterized protein LOC109481670</fullName>
    </submittedName>
</protein>
<sequence length="132" mass="14576">MPCELTNAPDVKLPYVPPLAASDTLRSGHGPHKKTLAVSFLITFLLTCVAEERQTGDTTGTIDNWLKSRLYDRFLRPNFGREPVHVNLSLTVASIDLISEVNMPSEPVPRRGNSQKLRLSAGDLLVIPNSRL</sequence>
<accession>A0A6P5A0F9</accession>
<dbReference type="RefSeq" id="XP_019639804.1">
    <property type="nucleotide sequence ID" value="XM_019784245.1"/>
</dbReference>
<dbReference type="AlphaFoldDB" id="A0A6P5A0F9"/>
<dbReference type="InterPro" id="IPR036734">
    <property type="entry name" value="Neur_chan_lig-bd_sf"/>
</dbReference>
<organism evidence="1 2">
    <name type="scientific">Branchiostoma belcheri</name>
    <name type="common">Amphioxus</name>
    <dbReference type="NCBI Taxonomy" id="7741"/>
    <lineage>
        <taxon>Eukaryota</taxon>
        <taxon>Metazoa</taxon>
        <taxon>Chordata</taxon>
        <taxon>Cephalochordata</taxon>
        <taxon>Leptocardii</taxon>
        <taxon>Amphioxiformes</taxon>
        <taxon>Branchiostomatidae</taxon>
        <taxon>Branchiostoma</taxon>
    </lineage>
</organism>
<dbReference type="GO" id="GO:0005230">
    <property type="term" value="F:extracellular ligand-gated monoatomic ion channel activity"/>
    <property type="evidence" value="ECO:0007669"/>
    <property type="project" value="InterPro"/>
</dbReference>
<name>A0A6P5A0F9_BRABE</name>
<dbReference type="SUPFAM" id="SSF63712">
    <property type="entry name" value="Nicotinic receptor ligand binding domain-like"/>
    <property type="match status" value="1"/>
</dbReference>
<dbReference type="Proteomes" id="UP000515135">
    <property type="component" value="Unplaced"/>
</dbReference>
<dbReference type="KEGG" id="bbel:109481670"/>
<evidence type="ECO:0000313" key="2">
    <source>
        <dbReference type="RefSeq" id="XP_019639804.1"/>
    </source>
</evidence>
<dbReference type="GO" id="GO:0016020">
    <property type="term" value="C:membrane"/>
    <property type="evidence" value="ECO:0007669"/>
    <property type="project" value="InterPro"/>
</dbReference>
<keyword evidence="1" id="KW-1185">Reference proteome</keyword>